<evidence type="ECO:0000256" key="10">
    <source>
        <dbReference type="RuleBase" id="RU003801"/>
    </source>
</evidence>
<dbReference type="FunFam" id="1.10.275.20:FF:000001">
    <property type="entry name" value="carnitine O-palmitoyltransferase 2, mitochondrial"/>
    <property type="match status" value="1"/>
</dbReference>
<evidence type="ECO:0000256" key="9">
    <source>
        <dbReference type="PIRSR" id="PIRSR600542-1"/>
    </source>
</evidence>
<keyword evidence="13" id="KW-1185">Reference proteome</keyword>
<evidence type="ECO:0000256" key="6">
    <source>
        <dbReference type="ARBA" id="ARBA00023098"/>
    </source>
</evidence>
<dbReference type="FunCoup" id="A0A7R8Z1L0">
    <property type="interactions" value="1253"/>
</dbReference>
<dbReference type="InterPro" id="IPR039551">
    <property type="entry name" value="Cho/carn_acyl_trans"/>
</dbReference>
<keyword evidence="7 10" id="KW-0012">Acyltransferase</keyword>
<evidence type="ECO:0000256" key="3">
    <source>
        <dbReference type="ARBA" id="ARBA00022448"/>
    </source>
</evidence>
<dbReference type="InterPro" id="IPR042231">
    <property type="entry name" value="Cho/carn_acyl_trans_2"/>
</dbReference>
<feature type="domain" description="Choline/carnitine acyltransferase" evidence="11">
    <location>
        <begin position="10"/>
        <end position="602"/>
    </location>
</feature>
<dbReference type="Gene3D" id="1.10.275.20">
    <property type="entry name" value="Choline/Carnitine o-acyltransferase"/>
    <property type="match status" value="1"/>
</dbReference>
<dbReference type="PANTHER" id="PTHR22589">
    <property type="entry name" value="CARNITINE O-ACYLTRANSFERASE"/>
    <property type="match status" value="1"/>
</dbReference>
<dbReference type="GO" id="GO:0004095">
    <property type="term" value="F:carnitine O-palmitoyltransferase activity"/>
    <property type="evidence" value="ECO:0007669"/>
    <property type="project" value="TreeGrafter"/>
</dbReference>
<dbReference type="InParanoid" id="A0A7R8Z1L0"/>
<evidence type="ECO:0000313" key="13">
    <source>
        <dbReference type="Proteomes" id="UP000594454"/>
    </source>
</evidence>
<dbReference type="InterPro" id="IPR042572">
    <property type="entry name" value="Carn_acyl_trans_N"/>
</dbReference>
<dbReference type="EMBL" id="LR899014">
    <property type="protein sequence ID" value="CAD7092058.1"/>
    <property type="molecule type" value="Genomic_DNA"/>
</dbReference>
<dbReference type="Gene3D" id="1.20.1280.180">
    <property type="match status" value="1"/>
</dbReference>
<evidence type="ECO:0000256" key="8">
    <source>
        <dbReference type="ARBA" id="ARBA00048999"/>
    </source>
</evidence>
<sequence>MHFQQSLPRLPIPLLEKTCERYLAALKPILIDESYRKTEDVVNRFKTGSGPQLQKMLKDRDLKNKHTSYISEPWFDMYLRDRVPLPINYNPVLILKNDERKEYNAPLIRATNLIISSLRFMKSLRDECLEPEIFHLNPKKSDNERYRRIVKLAPKAVATYVSYAFKAFPLDMSQYSGLFRATRIPELDKDRIYRSEKSRHLLIIRNGHFYAVDVLDKDGNIEAPNVILGRVKYVLQDNTPANEFPLGSLTAWERNKWATVRHHLLDIGNEKTMKLVDSALFCLCLDDSSYDEANPVPLVRSFLAGDSSNRWFDKSVSIFMGKDGASAINFEHSWGDGVAVLRYFNEIYQDSTKSPLVHPDTNPAGDIDGSVKRLEFKLDDRMKEAIKEAEKAHNQVMDSLDLNFLIYHDINKSSLKKNAVSPDSIIQLSFQLAFKMQYDKYVGTYESCSTAAFKHGRTETMRPCTIATKTFCDAVLSKTDRPDRQQLRSMIDQCSTYHGQLTKEAAMGQGFDRHLFGLRHVAELNGIPKPSIFEDAGYQIINNNILSTSTLSSPGIVAGGFGPVVKDGYGIGYVISNDRCGAIVTSYKGQRNGSEFIKCLKEAFDTIRDVLQGGK</sequence>
<name>A0A7R8Z1L0_HERIL</name>
<protein>
    <recommendedName>
        <fullName evidence="11">Choline/carnitine acyltransferase domain-containing protein</fullName>
    </recommendedName>
</protein>
<dbReference type="InterPro" id="IPR023213">
    <property type="entry name" value="CAT-like_dom_sf"/>
</dbReference>
<evidence type="ECO:0000256" key="5">
    <source>
        <dbReference type="ARBA" id="ARBA00022832"/>
    </source>
</evidence>
<comment type="pathway">
    <text evidence="1">Lipid metabolism; fatty acid beta-oxidation.</text>
</comment>
<dbReference type="PROSITE" id="PS00440">
    <property type="entry name" value="ACYLTRANSF_C_2"/>
    <property type="match status" value="1"/>
</dbReference>
<evidence type="ECO:0000256" key="2">
    <source>
        <dbReference type="ARBA" id="ARBA00005232"/>
    </source>
</evidence>
<evidence type="ECO:0000259" key="11">
    <source>
        <dbReference type="Pfam" id="PF00755"/>
    </source>
</evidence>
<evidence type="ECO:0000256" key="4">
    <source>
        <dbReference type="ARBA" id="ARBA00022679"/>
    </source>
</evidence>
<dbReference type="GO" id="GO:0006635">
    <property type="term" value="P:fatty acid beta-oxidation"/>
    <property type="evidence" value="ECO:0007669"/>
    <property type="project" value="UniProtKB-UniPathway"/>
</dbReference>
<dbReference type="Pfam" id="PF00755">
    <property type="entry name" value="Carn_acyltransf"/>
    <property type="match status" value="1"/>
</dbReference>
<keyword evidence="6" id="KW-0443">Lipid metabolism</keyword>
<keyword evidence="5" id="KW-0276">Fatty acid metabolism</keyword>
<comment type="catalytic activity">
    <reaction evidence="8">
        <text>4,8-dimethylnonanoyl-CoA + (R)-carnitine = O-4,8-dimethylnonanoyl-(R)-carnitine + CoA</text>
        <dbReference type="Rhea" id="RHEA:44860"/>
        <dbReference type="ChEBI" id="CHEBI:16347"/>
        <dbReference type="ChEBI" id="CHEBI:57287"/>
        <dbReference type="ChEBI" id="CHEBI:77061"/>
        <dbReference type="ChEBI" id="CHEBI:84654"/>
    </reaction>
</comment>
<dbReference type="PANTHER" id="PTHR22589:SF16">
    <property type="entry name" value="CARNITINE O-PALMITOYLTRANSFERASE 2, MITOCHONDRIAL"/>
    <property type="match status" value="1"/>
</dbReference>
<feature type="active site" description="Proton acceptor" evidence="9">
    <location>
        <position position="332"/>
    </location>
</feature>
<dbReference type="Proteomes" id="UP000594454">
    <property type="component" value="Chromosome 6"/>
</dbReference>
<dbReference type="Gene3D" id="3.30.559.70">
    <property type="entry name" value="Choline/Carnitine o-acyltransferase, domain 2"/>
    <property type="match status" value="1"/>
</dbReference>
<reference evidence="12 13" key="1">
    <citation type="submission" date="2020-11" db="EMBL/GenBank/DDBJ databases">
        <authorList>
            <person name="Wallbank WR R."/>
            <person name="Pardo Diaz C."/>
            <person name="Kozak K."/>
            <person name="Martin S."/>
            <person name="Jiggins C."/>
            <person name="Moest M."/>
            <person name="Warren A I."/>
            <person name="Generalovic N T."/>
            <person name="Byers J.R.P. K."/>
            <person name="Montejo-Kovacevich G."/>
            <person name="Yen C E."/>
        </authorList>
    </citation>
    <scope>NUCLEOTIDE SEQUENCE [LARGE SCALE GENOMIC DNA]</scope>
</reference>
<comment type="similarity">
    <text evidence="2 10">Belongs to the carnitine/choline acetyltransferase family.</text>
</comment>
<keyword evidence="4 10" id="KW-0808">Transferase</keyword>
<evidence type="ECO:0000313" key="12">
    <source>
        <dbReference type="EMBL" id="CAD7092058.1"/>
    </source>
</evidence>
<dbReference type="UniPathway" id="UPA00659"/>
<dbReference type="GO" id="GO:0005739">
    <property type="term" value="C:mitochondrion"/>
    <property type="evidence" value="ECO:0007669"/>
    <property type="project" value="TreeGrafter"/>
</dbReference>
<evidence type="ECO:0000256" key="1">
    <source>
        <dbReference type="ARBA" id="ARBA00005005"/>
    </source>
</evidence>
<organism evidence="12 13">
    <name type="scientific">Hermetia illucens</name>
    <name type="common">Black soldier fly</name>
    <dbReference type="NCBI Taxonomy" id="343691"/>
    <lineage>
        <taxon>Eukaryota</taxon>
        <taxon>Metazoa</taxon>
        <taxon>Ecdysozoa</taxon>
        <taxon>Arthropoda</taxon>
        <taxon>Hexapoda</taxon>
        <taxon>Insecta</taxon>
        <taxon>Pterygota</taxon>
        <taxon>Neoptera</taxon>
        <taxon>Endopterygota</taxon>
        <taxon>Diptera</taxon>
        <taxon>Brachycera</taxon>
        <taxon>Stratiomyomorpha</taxon>
        <taxon>Stratiomyidae</taxon>
        <taxon>Hermetiinae</taxon>
        <taxon>Hermetia</taxon>
    </lineage>
</organism>
<dbReference type="SUPFAM" id="SSF52777">
    <property type="entry name" value="CoA-dependent acyltransferases"/>
    <property type="match status" value="2"/>
</dbReference>
<proteinExistence type="inferred from homology"/>
<gene>
    <name evidence="12" type="ORF">HERILL_LOCUS14447</name>
</gene>
<accession>A0A7R8Z1L0</accession>
<dbReference type="InterPro" id="IPR000542">
    <property type="entry name" value="Carn_acyl_trans"/>
</dbReference>
<keyword evidence="3" id="KW-0813">Transport</keyword>
<evidence type="ECO:0000256" key="7">
    <source>
        <dbReference type="ARBA" id="ARBA00023315"/>
    </source>
</evidence>
<dbReference type="OrthoDB" id="240216at2759"/>
<dbReference type="AlphaFoldDB" id="A0A7R8Z1L0"/>
<dbReference type="Gene3D" id="3.30.559.10">
    <property type="entry name" value="Chloramphenicol acetyltransferase-like domain"/>
    <property type="match status" value="1"/>
</dbReference>